<dbReference type="InterPro" id="IPR003325">
    <property type="entry name" value="TerD"/>
</dbReference>
<dbReference type="CDD" id="cd06974">
    <property type="entry name" value="TerD_like"/>
    <property type="match status" value="1"/>
</dbReference>
<dbReference type="Proteomes" id="UP000196027">
    <property type="component" value="Chromosome"/>
</dbReference>
<dbReference type="InterPro" id="IPR036983">
    <property type="entry name" value="AIM24_sf"/>
</dbReference>
<reference evidence="3 4" key="1">
    <citation type="submission" date="2017-05" db="EMBL/GenBank/DDBJ databases">
        <title>Genomic insights into alkan degradation activity of Oleiphilus messinensis.</title>
        <authorList>
            <person name="Kozyavkin S.A."/>
            <person name="Slesarev A.I."/>
            <person name="Golyshin P.N."/>
            <person name="Korzhenkov A."/>
            <person name="Golyshina O.N."/>
            <person name="Toshchakov S.V."/>
        </authorList>
    </citation>
    <scope>NUCLEOTIDE SEQUENCE [LARGE SCALE GENOMIC DNA]</scope>
    <source>
        <strain evidence="3 4">ME102</strain>
    </source>
</reference>
<dbReference type="Pfam" id="PF01987">
    <property type="entry name" value="AIM24"/>
    <property type="match status" value="1"/>
</dbReference>
<name>A0A1Y0I4I9_9GAMM</name>
<protein>
    <submittedName>
        <fullName evidence="3">TerD family stress response protein</fullName>
    </submittedName>
</protein>
<gene>
    <name evidence="3" type="ORF">OLMES_0593</name>
</gene>
<dbReference type="EMBL" id="CP021425">
    <property type="protein sequence ID" value="ARU54696.1"/>
    <property type="molecule type" value="Genomic_DNA"/>
</dbReference>
<dbReference type="Gene3D" id="2.60.60.30">
    <property type="entry name" value="sav2460 like domains"/>
    <property type="match status" value="1"/>
</dbReference>
<evidence type="ECO:0000256" key="1">
    <source>
        <dbReference type="SAM" id="MobiDB-lite"/>
    </source>
</evidence>
<dbReference type="AlphaFoldDB" id="A0A1Y0I4I9"/>
<dbReference type="PANTHER" id="PTHR43657">
    <property type="entry name" value="TRYPTOPHAN RNA-BINDING ATTENUATOR PROTEIN-LIKE PROTEIN"/>
    <property type="match status" value="1"/>
</dbReference>
<accession>A0A1Y0I4I9</accession>
<dbReference type="RefSeq" id="WP_087459870.1">
    <property type="nucleotide sequence ID" value="NZ_CP021425.1"/>
</dbReference>
<dbReference type="Pfam" id="PF02342">
    <property type="entry name" value="TerD"/>
    <property type="match status" value="1"/>
</dbReference>
<feature type="domain" description="TerD" evidence="2">
    <location>
        <begin position="1"/>
        <end position="180"/>
    </location>
</feature>
<dbReference type="SUPFAM" id="SSF51219">
    <property type="entry name" value="TRAP-like"/>
    <property type="match status" value="1"/>
</dbReference>
<dbReference type="KEGG" id="ome:OLMES_0593"/>
<dbReference type="NCBIfam" id="TIGR00266">
    <property type="entry name" value="TIGR00266 family protein"/>
    <property type="match status" value="1"/>
</dbReference>
<dbReference type="InterPro" id="IPR016031">
    <property type="entry name" value="Trp_RNA-bd_attenuator-like_dom"/>
</dbReference>
<organism evidence="3 4">
    <name type="scientific">Oleiphilus messinensis</name>
    <dbReference type="NCBI Taxonomy" id="141451"/>
    <lineage>
        <taxon>Bacteria</taxon>
        <taxon>Pseudomonadati</taxon>
        <taxon>Pseudomonadota</taxon>
        <taxon>Gammaproteobacteria</taxon>
        <taxon>Oceanospirillales</taxon>
        <taxon>Oleiphilaceae</taxon>
        <taxon>Oleiphilus</taxon>
    </lineage>
</organism>
<feature type="compositionally biased region" description="Gly residues" evidence="1">
    <location>
        <begin position="488"/>
        <end position="500"/>
    </location>
</feature>
<dbReference type="InterPro" id="IPR002838">
    <property type="entry name" value="AIM24"/>
</dbReference>
<evidence type="ECO:0000313" key="4">
    <source>
        <dbReference type="Proteomes" id="UP000196027"/>
    </source>
</evidence>
<dbReference type="OrthoDB" id="9779518at2"/>
<dbReference type="Gene3D" id="3.60.160.10">
    <property type="entry name" value="Mitochondrial biogenesis AIM24"/>
    <property type="match status" value="1"/>
</dbReference>
<sequence>MTDVLERGTRLNLTQIAPDLSRLAVQCGWQQPAGAQPFTVHFISFLLDSAQMIPNDGSIIHSEQPASADSSIRYHSESPAQSESVIIDLTRIPQNIARMAFVLSLHEGVQRNQNFTSLDARIELINEATGTALARFNLPADTHESRCVIMGELYRKDATWRFSAVGSGFQDGLNAILQKYGAPLLRLQDNSGSTTTSVAQQSPPPGNPPQVMAASTIAPGVAPVQRPDAGYPVTTGLQKQRQSPVICHEVDYEILGYEAQIVEVELDPGETVVAEAGAMNYMENGIHYESKMGDGSNPKSGFLDGLLSVGRRLLTGESIMMTHFTNNASGKKRVAFAAPYPGSIIPLDMNELGNKILCQKDAFLAAALGTEISIAFNRRIGAGFFGGEGFILQSLKGDGLAFIHAGGTVIRKDLNNEKLLVDTGCLVAFTSGIDYDIQMVRGLKSMFFGGEGLFFATLAGTGTVWLQSAPFSRLADRVLQHAPSAGGRSQGEGSILGGVGRLLDGD</sequence>
<keyword evidence="4" id="KW-1185">Reference proteome</keyword>
<proteinExistence type="predicted"/>
<evidence type="ECO:0000313" key="3">
    <source>
        <dbReference type="EMBL" id="ARU54696.1"/>
    </source>
</evidence>
<feature type="region of interest" description="Disordered" evidence="1">
    <location>
        <begin position="483"/>
        <end position="506"/>
    </location>
</feature>
<dbReference type="PANTHER" id="PTHR43657:SF1">
    <property type="entry name" value="ALTERED INHERITANCE OF MITOCHONDRIA PROTEIN 24, MITOCHONDRIAL"/>
    <property type="match status" value="1"/>
</dbReference>
<evidence type="ECO:0000259" key="2">
    <source>
        <dbReference type="Pfam" id="PF02342"/>
    </source>
</evidence>